<dbReference type="Pfam" id="PF13676">
    <property type="entry name" value="TIR_2"/>
    <property type="match status" value="1"/>
</dbReference>
<evidence type="ECO:0000313" key="2">
    <source>
        <dbReference type="EMBL" id="QEM04269.1"/>
    </source>
</evidence>
<dbReference type="GO" id="GO:0007165">
    <property type="term" value="P:signal transduction"/>
    <property type="evidence" value="ECO:0007669"/>
    <property type="project" value="InterPro"/>
</dbReference>
<dbReference type="Proteomes" id="UP000663940">
    <property type="component" value="Chromosome"/>
</dbReference>
<dbReference type="EMBL" id="CP071880">
    <property type="protein sequence ID" value="QTE53241.1"/>
    <property type="molecule type" value="Genomic_DNA"/>
</dbReference>
<organism evidence="2 4">
    <name type="scientific">Mucilaginibacter rubeus</name>
    <dbReference type="NCBI Taxonomy" id="2027860"/>
    <lineage>
        <taxon>Bacteria</taxon>
        <taxon>Pseudomonadati</taxon>
        <taxon>Bacteroidota</taxon>
        <taxon>Sphingobacteriia</taxon>
        <taxon>Sphingobacteriales</taxon>
        <taxon>Sphingobacteriaceae</taxon>
        <taxon>Mucilaginibacter</taxon>
    </lineage>
</organism>
<dbReference type="SMART" id="SM00255">
    <property type="entry name" value="TIR"/>
    <property type="match status" value="1"/>
</dbReference>
<accession>A0AAE6JEG5</accession>
<keyword evidence="5" id="KW-1185">Reference proteome</keyword>
<keyword evidence="2" id="KW-0675">Receptor</keyword>
<evidence type="ECO:0000313" key="4">
    <source>
        <dbReference type="Proteomes" id="UP000250557"/>
    </source>
</evidence>
<protein>
    <submittedName>
        <fullName evidence="2">Toll/interleukin-1 receptor domain-containing protein</fullName>
    </submittedName>
</protein>
<evidence type="ECO:0000313" key="5">
    <source>
        <dbReference type="Proteomes" id="UP000663940"/>
    </source>
</evidence>
<dbReference type="SUPFAM" id="SSF52200">
    <property type="entry name" value="Toll/Interleukin receptor TIR domain"/>
    <property type="match status" value="1"/>
</dbReference>
<dbReference type="RefSeq" id="WP_112655020.1">
    <property type="nucleotide sequence ID" value="NZ_CP043451.1"/>
</dbReference>
<evidence type="ECO:0000259" key="1">
    <source>
        <dbReference type="PROSITE" id="PS50104"/>
    </source>
</evidence>
<dbReference type="PROSITE" id="PS50104">
    <property type="entry name" value="TIR"/>
    <property type="match status" value="1"/>
</dbReference>
<evidence type="ECO:0000313" key="3">
    <source>
        <dbReference type="EMBL" id="QTE53241.1"/>
    </source>
</evidence>
<name>A0AAE6JEG5_9SPHI</name>
<reference evidence="2 4" key="1">
    <citation type="submission" date="2019-08" db="EMBL/GenBank/DDBJ databases">
        <title>Comparative genome analysis confer to the adaptation heavy metal polluted environment.</title>
        <authorList>
            <person name="Li Y."/>
        </authorList>
    </citation>
    <scope>NUCLEOTIDE SEQUENCE [LARGE SCALE GENOMIC DNA]</scope>
    <source>
        <strain evidence="2 4">P2</strain>
    </source>
</reference>
<gene>
    <name evidence="2" type="ORF">DIU31_012400</name>
    <name evidence="3" type="ORF">J3L21_15180</name>
</gene>
<dbReference type="Gene3D" id="3.40.50.10140">
    <property type="entry name" value="Toll/interleukin-1 receptor homology (TIR) domain"/>
    <property type="match status" value="1"/>
</dbReference>
<dbReference type="InterPro" id="IPR035897">
    <property type="entry name" value="Toll_tir_struct_dom_sf"/>
</dbReference>
<dbReference type="Proteomes" id="UP000250557">
    <property type="component" value="Chromosome"/>
</dbReference>
<dbReference type="InterPro" id="IPR000157">
    <property type="entry name" value="TIR_dom"/>
</dbReference>
<reference evidence="3 5" key="2">
    <citation type="submission" date="2021-03" db="EMBL/GenBank/DDBJ databases">
        <title>Mucilaginibacter strains isolated from gold and copper mining confer multi heavy-metal resistance.</title>
        <authorList>
            <person name="Li Y."/>
        </authorList>
    </citation>
    <scope>NUCLEOTIDE SEQUENCE [LARGE SCALE GENOMIC DNA]</scope>
    <source>
        <strain evidence="3 5">P2-4</strain>
    </source>
</reference>
<feature type="domain" description="TIR" evidence="1">
    <location>
        <begin position="1"/>
        <end position="150"/>
    </location>
</feature>
<dbReference type="AlphaFoldDB" id="A0AAE6JEG5"/>
<dbReference type="EMBL" id="CP043451">
    <property type="protein sequence ID" value="QEM04269.1"/>
    <property type="molecule type" value="Genomic_DNA"/>
</dbReference>
<proteinExistence type="predicted"/>
<sequence>MINLFISYSHEDERHLNQLRTFLSDRNCPNIRIWDDGKIEPGAEWDAEIKNRLDEAHIVLLLITQTFLNSRYINNVELNTALENLDKKKTRVVPIFVKDCFLEPYPQITRLQGLPDNKRFLSTLGDAADREYVQIVKKINEIAGEMLTDLQIRKSIDQQDEQSRAAKDIEMLSDNRKVFLSIPDSLSGREKRKEFLYVVMGRKQYENWPYEIVPGIKDWEAIEKLPETERSDRMLKLIKECAFAIHIMMTADELDEGFDLLQYNLAITHEKQAAFFSNILWLPNPLVSQELDEKLLMHPTVLGNNFETIFRIIEDKNAEKEARIKAMRHDFAPHKKVYMFYDFEKDHNSMLRIKLKNMMETDKRILINFSIPGIPFEKDRAEAQESEGICLYYGQSNPEWFVIRQSMLIDAKGNQQKILCIDDPDIDLKYDRDVSKNAFNHIIKGKDRIDFELEGFINGLFAPK</sequence>